<gene>
    <name evidence="1" type="ORF">DRW41_10405</name>
</gene>
<dbReference type="OrthoDB" id="2864657at2"/>
<sequence>MGTSEKAMITIKNTLEIVNNSILILKDLDQLFEKEGFFPTDTKIGCEPSKNINQNSNSYLRFFPLFMSRYYYNGKVDEGEKQDQYVFGVNIQFYHRQENLELIPSLSATLIKLTRSFSKMPRPESWWIKYILFEDQDRLAGENFQHQDDFILDGRKYTFTNRKHNKINNHTFTFWGYELMDVKNVEFLQDKYVSRLIEEYNSVSMEM</sequence>
<organism evidence="1 2">
    <name type="scientific">Neobacillus piezotolerans</name>
    <dbReference type="NCBI Taxonomy" id="2259171"/>
    <lineage>
        <taxon>Bacteria</taxon>
        <taxon>Bacillati</taxon>
        <taxon>Bacillota</taxon>
        <taxon>Bacilli</taxon>
        <taxon>Bacillales</taxon>
        <taxon>Bacillaceae</taxon>
        <taxon>Neobacillus</taxon>
    </lineage>
</organism>
<protein>
    <submittedName>
        <fullName evidence="1">Uncharacterized protein</fullName>
    </submittedName>
</protein>
<reference evidence="1 2" key="1">
    <citation type="submission" date="2018-07" db="EMBL/GenBank/DDBJ databases">
        <title>Bacillus sp. YLB-04 draft genome sequence.</title>
        <authorList>
            <person name="Yu L."/>
            <person name="Tang X."/>
        </authorList>
    </citation>
    <scope>NUCLEOTIDE SEQUENCE [LARGE SCALE GENOMIC DNA]</scope>
    <source>
        <strain evidence="1 2">YLB-04</strain>
    </source>
</reference>
<keyword evidence="2" id="KW-1185">Reference proteome</keyword>
<dbReference type="Proteomes" id="UP000257144">
    <property type="component" value="Unassembled WGS sequence"/>
</dbReference>
<dbReference type="EMBL" id="QNQT01000003">
    <property type="protein sequence ID" value="RDU37088.1"/>
    <property type="molecule type" value="Genomic_DNA"/>
</dbReference>
<name>A0A3D8GRM7_9BACI</name>
<evidence type="ECO:0000313" key="1">
    <source>
        <dbReference type="EMBL" id="RDU37088.1"/>
    </source>
</evidence>
<evidence type="ECO:0000313" key="2">
    <source>
        <dbReference type="Proteomes" id="UP000257144"/>
    </source>
</evidence>
<proteinExistence type="predicted"/>
<dbReference type="RefSeq" id="WP_115451916.1">
    <property type="nucleotide sequence ID" value="NZ_QNQT01000003.1"/>
</dbReference>
<accession>A0A3D8GRM7</accession>
<comment type="caution">
    <text evidence="1">The sequence shown here is derived from an EMBL/GenBank/DDBJ whole genome shotgun (WGS) entry which is preliminary data.</text>
</comment>
<dbReference type="AlphaFoldDB" id="A0A3D8GRM7"/>